<dbReference type="AlphaFoldDB" id="J6EV87"/>
<sequence>MLVTLRPSVAARSALKQAARAMSTQAEPLVLTRRSDSGKVEIIQLNRPKALNALSSPLFNELNAAMEKADNDPEVRAIVLTGGDKVFAAGADIKEMKDKEFADAYKNNFLGTWGKVGTIKKPIVGAVAGYAVTNAQLGGGCELAMMADILICSEKATFGQPEITLGIIPGGGGTQRLTGLIGKSRTMDMVLANRKINGTEAAQWGLCARVVPAEQSVTEEAVKIAEQIAKFGQVAAIAGKETVNAALELPLQEGLRFERRIFQALFATKDQKEGMAAFAEKRKPTWSDN</sequence>
<evidence type="ECO:0000313" key="7">
    <source>
        <dbReference type="EMBL" id="EJT48484.1"/>
    </source>
</evidence>
<dbReference type="SUPFAM" id="SSF52096">
    <property type="entry name" value="ClpP/crotonase"/>
    <property type="match status" value="1"/>
</dbReference>
<keyword evidence="3" id="KW-0276">Fatty acid metabolism</keyword>
<protein>
    <recommendedName>
        <fullName evidence="6">Probable enoyl-CoA hydratase, mitochondrial</fullName>
        <ecNumber evidence="2">4.2.1.17</ecNumber>
    </recommendedName>
</protein>
<keyword evidence="5" id="KW-0456">Lyase</keyword>
<keyword evidence="4" id="KW-0443">Lipid metabolism</keyword>
<evidence type="ECO:0000256" key="1">
    <source>
        <dbReference type="ARBA" id="ARBA00005254"/>
    </source>
</evidence>
<evidence type="ECO:0000313" key="8">
    <source>
        <dbReference type="Proteomes" id="UP000002748"/>
    </source>
</evidence>
<dbReference type="Gene3D" id="1.10.12.10">
    <property type="entry name" value="Lyase 2-enoyl-coa Hydratase, Chain A, domain 2"/>
    <property type="match status" value="1"/>
</dbReference>
<gene>
    <name evidence="7" type="ORF">A1Q1_02505</name>
</gene>
<dbReference type="Proteomes" id="UP000002748">
    <property type="component" value="Unassembled WGS sequence"/>
</dbReference>
<reference evidence="7 8" key="1">
    <citation type="journal article" date="2012" name="Eukaryot. Cell">
        <title>Draft genome sequence of CBS 2479, the standard type strain of Trichosporon asahii.</title>
        <authorList>
            <person name="Yang R.Y."/>
            <person name="Li H.T."/>
            <person name="Zhu H."/>
            <person name="Zhou G.P."/>
            <person name="Wang M."/>
            <person name="Wang L."/>
        </authorList>
    </citation>
    <scope>NUCLEOTIDE SEQUENCE [LARGE SCALE GENOMIC DNA]</scope>
    <source>
        <strain evidence="8">ATCC 90039 / CBS 2479 / JCM 2466 / KCTC 7840 / NCYC 2677 / UAMH 7654</strain>
    </source>
</reference>
<evidence type="ECO:0000256" key="5">
    <source>
        <dbReference type="ARBA" id="ARBA00023239"/>
    </source>
</evidence>
<dbReference type="RefSeq" id="XP_014179242.1">
    <property type="nucleotide sequence ID" value="XM_014323767.1"/>
</dbReference>
<organism evidence="7 8">
    <name type="scientific">Trichosporon asahii var. asahii (strain ATCC 90039 / CBS 2479 / JCM 2466 / KCTC 7840 / NBRC 103889/ NCYC 2677 / UAMH 7654)</name>
    <name type="common">Yeast</name>
    <dbReference type="NCBI Taxonomy" id="1186058"/>
    <lineage>
        <taxon>Eukaryota</taxon>
        <taxon>Fungi</taxon>
        <taxon>Dikarya</taxon>
        <taxon>Basidiomycota</taxon>
        <taxon>Agaricomycotina</taxon>
        <taxon>Tremellomycetes</taxon>
        <taxon>Trichosporonales</taxon>
        <taxon>Trichosporonaceae</taxon>
        <taxon>Trichosporon</taxon>
    </lineage>
</organism>
<dbReference type="GeneID" id="25986019"/>
<dbReference type="VEuPathDB" id="FungiDB:A1Q1_02505"/>
<dbReference type="Gene3D" id="3.90.226.10">
    <property type="entry name" value="2-enoyl-CoA Hydratase, Chain A, domain 1"/>
    <property type="match status" value="1"/>
</dbReference>
<dbReference type="FunFam" id="1.10.12.10:FF:000001">
    <property type="entry name" value="Probable enoyl-CoA hydratase, mitochondrial"/>
    <property type="match status" value="1"/>
</dbReference>
<dbReference type="EMBL" id="ALBS01000203">
    <property type="protein sequence ID" value="EJT48484.1"/>
    <property type="molecule type" value="Genomic_DNA"/>
</dbReference>
<name>J6EV87_TRIAS</name>
<dbReference type="KEGG" id="tasa:A1Q1_02505"/>
<evidence type="ECO:0000256" key="3">
    <source>
        <dbReference type="ARBA" id="ARBA00022832"/>
    </source>
</evidence>
<dbReference type="FunFam" id="3.90.226.10:FF:000019">
    <property type="entry name" value="Enoyl-CoA hydratase, mitochondrial"/>
    <property type="match status" value="1"/>
</dbReference>
<comment type="similarity">
    <text evidence="1">Belongs to the enoyl-CoA hydratase/isomerase family.</text>
</comment>
<proteinExistence type="inferred from homology"/>
<evidence type="ECO:0000256" key="4">
    <source>
        <dbReference type="ARBA" id="ARBA00023098"/>
    </source>
</evidence>
<dbReference type="PANTHER" id="PTHR11941:SF54">
    <property type="entry name" value="ENOYL-COA HYDRATASE, MITOCHONDRIAL"/>
    <property type="match status" value="1"/>
</dbReference>
<comment type="caution">
    <text evidence="7">The sequence shown here is derived from an EMBL/GenBank/DDBJ whole genome shotgun (WGS) entry which is preliminary data.</text>
</comment>
<evidence type="ECO:0000256" key="6">
    <source>
        <dbReference type="ARBA" id="ARBA00073937"/>
    </source>
</evidence>
<dbReference type="PANTHER" id="PTHR11941">
    <property type="entry name" value="ENOYL-COA HYDRATASE-RELATED"/>
    <property type="match status" value="1"/>
</dbReference>
<dbReference type="GO" id="GO:0006635">
    <property type="term" value="P:fatty acid beta-oxidation"/>
    <property type="evidence" value="ECO:0007669"/>
    <property type="project" value="TreeGrafter"/>
</dbReference>
<dbReference type="EC" id="4.2.1.17" evidence="2"/>
<dbReference type="OrthoDB" id="2018133at2759"/>
<dbReference type="GO" id="GO:0004300">
    <property type="term" value="F:enoyl-CoA hydratase activity"/>
    <property type="evidence" value="ECO:0007669"/>
    <property type="project" value="UniProtKB-EC"/>
</dbReference>
<dbReference type="HOGENOM" id="CLU_009834_7_6_1"/>
<dbReference type="InterPro" id="IPR001753">
    <property type="entry name" value="Enoyl-CoA_hydra/iso"/>
</dbReference>
<dbReference type="Pfam" id="PF00378">
    <property type="entry name" value="ECH_1"/>
    <property type="match status" value="1"/>
</dbReference>
<evidence type="ECO:0000256" key="2">
    <source>
        <dbReference type="ARBA" id="ARBA00012076"/>
    </source>
</evidence>
<accession>J6EV87</accession>
<dbReference type="InterPro" id="IPR029045">
    <property type="entry name" value="ClpP/crotonase-like_dom_sf"/>
</dbReference>
<dbReference type="InterPro" id="IPR014748">
    <property type="entry name" value="Enoyl-CoA_hydra_C"/>
</dbReference>
<dbReference type="CDD" id="cd06558">
    <property type="entry name" value="crotonase-like"/>
    <property type="match status" value="1"/>
</dbReference>
<dbReference type="GO" id="GO:0005739">
    <property type="term" value="C:mitochondrion"/>
    <property type="evidence" value="ECO:0007669"/>
    <property type="project" value="TreeGrafter"/>
</dbReference>